<dbReference type="OrthoDB" id="9807069at2"/>
<dbReference type="InterPro" id="IPR036388">
    <property type="entry name" value="WH-like_DNA-bd_sf"/>
</dbReference>
<name>A0A1I1UW69_9GAMM</name>
<proteinExistence type="predicted"/>
<keyword evidence="2" id="KW-0238">DNA-binding</keyword>
<evidence type="ECO:0000256" key="1">
    <source>
        <dbReference type="ARBA" id="ARBA00023015"/>
    </source>
</evidence>
<dbReference type="InterPro" id="IPR002577">
    <property type="entry name" value="HTH_HxlR"/>
</dbReference>
<dbReference type="Proteomes" id="UP000198862">
    <property type="component" value="Unassembled WGS sequence"/>
</dbReference>
<dbReference type="SUPFAM" id="SSF46785">
    <property type="entry name" value="Winged helix' DNA-binding domain"/>
    <property type="match status" value="1"/>
</dbReference>
<accession>A0A1I1UW69</accession>
<dbReference type="EMBL" id="FOLO01000098">
    <property type="protein sequence ID" value="SFD74825.1"/>
    <property type="molecule type" value="Genomic_DNA"/>
</dbReference>
<evidence type="ECO:0000313" key="5">
    <source>
        <dbReference type="EMBL" id="SFD74825.1"/>
    </source>
</evidence>
<dbReference type="RefSeq" id="WP_091991860.1">
    <property type="nucleotide sequence ID" value="NZ_FOLO01000098.1"/>
</dbReference>
<sequence>MKRSYRQNCALALTSDVLTERWTLLIIRELLISPCRFKDLNNVLHSMGTNLLTTRLKELESMHLIERKNENNKRSAYQLTKIGLDTEPLVLAMIKWGNQHLTGQSEFTHHNHWDLLAMKALFNQSEFKKEITLQFKHQDFCGWAKVSKNGFTFGLGDIKVSDLQLNMTIAELKTAIDNKDKSILENLILPDFIRCF</sequence>
<evidence type="ECO:0000256" key="2">
    <source>
        <dbReference type="ARBA" id="ARBA00023125"/>
    </source>
</evidence>
<dbReference type="PANTHER" id="PTHR33204:SF18">
    <property type="entry name" value="TRANSCRIPTIONAL REGULATORY PROTEIN"/>
    <property type="match status" value="1"/>
</dbReference>
<evidence type="ECO:0000313" key="6">
    <source>
        <dbReference type="Proteomes" id="UP000198862"/>
    </source>
</evidence>
<dbReference type="Pfam" id="PF01638">
    <property type="entry name" value="HxlR"/>
    <property type="match status" value="1"/>
</dbReference>
<dbReference type="STRING" id="1123010.SAMN02745724_05348"/>
<dbReference type="GO" id="GO:0003677">
    <property type="term" value="F:DNA binding"/>
    <property type="evidence" value="ECO:0007669"/>
    <property type="project" value="UniProtKB-KW"/>
</dbReference>
<dbReference type="AlphaFoldDB" id="A0A1I1UW69"/>
<reference evidence="5 6" key="1">
    <citation type="submission" date="2016-10" db="EMBL/GenBank/DDBJ databases">
        <authorList>
            <person name="de Groot N.N."/>
        </authorList>
    </citation>
    <scope>NUCLEOTIDE SEQUENCE [LARGE SCALE GENOMIC DNA]</scope>
    <source>
        <strain evidence="5 6">DSM 6059</strain>
    </source>
</reference>
<dbReference type="PROSITE" id="PS51118">
    <property type="entry name" value="HTH_HXLR"/>
    <property type="match status" value="1"/>
</dbReference>
<keyword evidence="3" id="KW-0804">Transcription</keyword>
<dbReference type="PANTHER" id="PTHR33204">
    <property type="entry name" value="TRANSCRIPTIONAL REGULATOR, MARR FAMILY"/>
    <property type="match status" value="1"/>
</dbReference>
<evidence type="ECO:0000256" key="3">
    <source>
        <dbReference type="ARBA" id="ARBA00023163"/>
    </source>
</evidence>
<protein>
    <submittedName>
        <fullName evidence="5">Transcriptional regulator, HxlR family</fullName>
    </submittedName>
</protein>
<evidence type="ECO:0000259" key="4">
    <source>
        <dbReference type="PROSITE" id="PS51118"/>
    </source>
</evidence>
<organism evidence="5 6">
    <name type="scientific">Pseudoalteromonas denitrificans DSM 6059</name>
    <dbReference type="NCBI Taxonomy" id="1123010"/>
    <lineage>
        <taxon>Bacteria</taxon>
        <taxon>Pseudomonadati</taxon>
        <taxon>Pseudomonadota</taxon>
        <taxon>Gammaproteobacteria</taxon>
        <taxon>Alteromonadales</taxon>
        <taxon>Pseudoalteromonadaceae</taxon>
        <taxon>Pseudoalteromonas</taxon>
    </lineage>
</organism>
<dbReference type="Gene3D" id="1.10.10.10">
    <property type="entry name" value="Winged helix-like DNA-binding domain superfamily/Winged helix DNA-binding domain"/>
    <property type="match status" value="1"/>
</dbReference>
<keyword evidence="6" id="KW-1185">Reference proteome</keyword>
<dbReference type="InterPro" id="IPR036390">
    <property type="entry name" value="WH_DNA-bd_sf"/>
</dbReference>
<feature type="domain" description="HTH hxlR-type" evidence="4">
    <location>
        <begin position="9"/>
        <end position="105"/>
    </location>
</feature>
<gene>
    <name evidence="5" type="ORF">SAMN02745724_05348</name>
</gene>
<keyword evidence="1" id="KW-0805">Transcription regulation</keyword>